<evidence type="ECO:0000256" key="1">
    <source>
        <dbReference type="SAM" id="MobiDB-lite"/>
    </source>
</evidence>
<dbReference type="SUPFAM" id="SSF48239">
    <property type="entry name" value="Terpenoid cyclases/Protein prenyltransferases"/>
    <property type="match status" value="1"/>
</dbReference>
<dbReference type="CDD" id="cd00688">
    <property type="entry name" value="ISOPREN_C2_like"/>
    <property type="match status" value="1"/>
</dbReference>
<dbReference type="InterPro" id="IPR008930">
    <property type="entry name" value="Terpenoid_cyclase/PrenylTrfase"/>
</dbReference>
<keyword evidence="3" id="KW-0732">Signal</keyword>
<keyword evidence="2" id="KW-0472">Membrane</keyword>
<comment type="caution">
    <text evidence="5">The sequence shown here is derived from an EMBL/GenBank/DDBJ whole genome shotgun (WGS) entry which is preliminary data.</text>
</comment>
<evidence type="ECO:0000313" key="7">
    <source>
        <dbReference type="Proteomes" id="UP000731519"/>
    </source>
</evidence>
<keyword evidence="2" id="KW-1133">Transmembrane helix</keyword>
<feature type="compositionally biased region" description="Basic and acidic residues" evidence="1">
    <location>
        <begin position="410"/>
        <end position="420"/>
    </location>
</feature>
<evidence type="ECO:0000256" key="3">
    <source>
        <dbReference type="SAM" id="SignalP"/>
    </source>
</evidence>
<sequence>MTTVRRGATALAATAVLCAAGAGAVAPTALAAPSPAPSAPSSPAASPEASAPDTSEAPAAPAAPSSPAAPAVPAGLYGTKDPTYDGVWRQSLAFLAQQSTGVEPAPQAVAWLLGQQCADGGFPSFRADTTGPCPAGVPLDTNATAVALHALKGVDSHADKTVKARENALAWLKRAQNADGGWGYNPGSPSDANSTSLVIGALAGTGEEPGQVRPASGKTPYDALLTFALPCTAKPGGGAFAYQPEKDGTLRANGDATAAAALAGLGKHLLVRGVTPEQKPACEDAERPTAERAARNGAAYLAGVIGRSGHLTLPPMPGASAPADQPDVGNTADAVLALAAAGHREAASTGLAWLEKNGAAWAKEGGPAAYAQLILAAHTAGGDPRDFGGADLVRQLNATGPAPASVPDAAPEKAEERQEGQEESSGFPAWLLVAVFLVAGIGIGFLLSGRRKRQP</sequence>
<dbReference type="EMBL" id="ASYR01000016">
    <property type="protein sequence ID" value="KAF0649264.1"/>
    <property type="molecule type" value="Genomic_DNA"/>
</dbReference>
<protein>
    <submittedName>
        <fullName evidence="5">Prenyltransferase and squalene oxidase repeat protein</fullName>
    </submittedName>
</protein>
<keyword evidence="2" id="KW-0812">Transmembrane</keyword>
<dbReference type="RefSeq" id="WP_031130388.1">
    <property type="nucleotide sequence ID" value="NZ_ASYR01000016.1"/>
</dbReference>
<reference evidence="5 6" key="2">
    <citation type="submission" date="2016-09" db="EMBL/GenBank/DDBJ databases">
        <title>Streptomyces fradiae DSM40063, a candidate organism with high potential of specific P450 cytochromes.</title>
        <authorList>
            <person name="Grumaz C."/>
            <person name="Vainshtein Y."/>
            <person name="Kirstahler P."/>
            <person name="Sohn K."/>
        </authorList>
    </citation>
    <scope>NUCLEOTIDE SEQUENCE [LARGE SCALE GENOMIC DNA]</scope>
    <source>
        <strain evidence="5 6">DSM 40063</strain>
    </source>
</reference>
<dbReference type="EMBL" id="MIFZ01000186">
    <property type="protein sequence ID" value="OSY52280.1"/>
    <property type="molecule type" value="Genomic_DNA"/>
</dbReference>
<dbReference type="GeneID" id="91402974"/>
<keyword evidence="5" id="KW-0808">Transferase</keyword>
<evidence type="ECO:0000313" key="4">
    <source>
        <dbReference type="EMBL" id="KAF0649264.1"/>
    </source>
</evidence>
<dbReference type="AlphaFoldDB" id="A0A1Y2NY53"/>
<evidence type="ECO:0000313" key="5">
    <source>
        <dbReference type="EMBL" id="OSY52280.1"/>
    </source>
</evidence>
<dbReference type="Gene3D" id="1.50.10.20">
    <property type="match status" value="1"/>
</dbReference>
<evidence type="ECO:0000313" key="6">
    <source>
        <dbReference type="Proteomes" id="UP000194318"/>
    </source>
</evidence>
<gene>
    <name evidence="5" type="ORF">BG846_02064</name>
    <name evidence="4" type="ORF">K701_14245</name>
</gene>
<feature type="region of interest" description="Disordered" evidence="1">
    <location>
        <begin position="29"/>
        <end position="74"/>
    </location>
</feature>
<evidence type="ECO:0000256" key="2">
    <source>
        <dbReference type="SAM" id="Phobius"/>
    </source>
</evidence>
<dbReference type="Proteomes" id="UP000731519">
    <property type="component" value="Unassembled WGS sequence"/>
</dbReference>
<proteinExistence type="predicted"/>
<reference evidence="4 7" key="1">
    <citation type="submission" date="2013-05" db="EMBL/GenBank/DDBJ databases">
        <title>Genome Sequence of Streptomyces fradiae.</title>
        <authorList>
            <person name="Kirby R."/>
        </authorList>
    </citation>
    <scope>NUCLEOTIDE SEQUENCE [LARGE SCALE GENOMIC DNA]</scope>
    <source>
        <strain evidence="4 7">ATCC 10745</strain>
    </source>
</reference>
<feature type="region of interest" description="Disordered" evidence="1">
    <location>
        <begin position="398"/>
        <end position="423"/>
    </location>
</feature>
<accession>A0A1Y2NY53</accession>
<dbReference type="Proteomes" id="UP000194318">
    <property type="component" value="Unassembled WGS sequence"/>
</dbReference>
<organism evidence="5 6">
    <name type="scientific">Streptomyces fradiae ATCC 10745 = DSM 40063</name>
    <dbReference type="NCBI Taxonomy" id="1319510"/>
    <lineage>
        <taxon>Bacteria</taxon>
        <taxon>Bacillati</taxon>
        <taxon>Actinomycetota</taxon>
        <taxon>Actinomycetes</taxon>
        <taxon>Kitasatosporales</taxon>
        <taxon>Streptomycetaceae</taxon>
        <taxon>Streptomyces</taxon>
    </lineage>
</organism>
<dbReference type="InterPro" id="IPR006311">
    <property type="entry name" value="TAT_signal"/>
</dbReference>
<dbReference type="PROSITE" id="PS51318">
    <property type="entry name" value="TAT"/>
    <property type="match status" value="1"/>
</dbReference>
<feature type="chain" id="PRO_5010985644" evidence="3">
    <location>
        <begin position="32"/>
        <end position="455"/>
    </location>
</feature>
<keyword evidence="7" id="KW-1185">Reference proteome</keyword>
<name>A0A1Y2NY53_STRFR</name>
<feature type="transmembrane region" description="Helical" evidence="2">
    <location>
        <begin position="427"/>
        <end position="447"/>
    </location>
</feature>
<dbReference type="GO" id="GO:0016740">
    <property type="term" value="F:transferase activity"/>
    <property type="evidence" value="ECO:0007669"/>
    <property type="project" value="UniProtKB-KW"/>
</dbReference>
<feature type="signal peptide" evidence="3">
    <location>
        <begin position="1"/>
        <end position="31"/>
    </location>
</feature>
<feature type="compositionally biased region" description="Low complexity" evidence="1">
    <location>
        <begin position="41"/>
        <end position="74"/>
    </location>
</feature>